<name>A0A2Z6PP72_TRISU</name>
<sequence length="82" mass="8991">MYASTYVTDEKRFAVSLQFHLSAFDHATTVTLLKELLRLIAGRCGGDDGGGAKSDEKVDLANEDGDNVNLYCGFAQRNIDFN</sequence>
<reference evidence="2" key="1">
    <citation type="journal article" date="2017" name="Front. Plant Sci.">
        <title>Climate Clever Clovers: New Paradigm to Reduce the Environmental Footprint of Ruminants by Breeding Low Methanogenic Forages Utilizing Haplotype Variation.</title>
        <authorList>
            <person name="Kaur P."/>
            <person name="Appels R."/>
            <person name="Bayer P.E."/>
            <person name="Keeble-Gagnere G."/>
            <person name="Wang J."/>
            <person name="Hirakawa H."/>
            <person name="Shirasawa K."/>
            <person name="Vercoe P."/>
            <person name="Stefanova K."/>
            <person name="Durmic Z."/>
            <person name="Nichols P."/>
            <person name="Revell C."/>
            <person name="Isobe S.N."/>
            <person name="Edwards D."/>
            <person name="Erskine W."/>
        </authorList>
    </citation>
    <scope>NUCLEOTIDE SEQUENCE [LARGE SCALE GENOMIC DNA]</scope>
    <source>
        <strain evidence="2">cv. Daliak</strain>
    </source>
</reference>
<keyword evidence="2" id="KW-1185">Reference proteome</keyword>
<protein>
    <recommendedName>
        <fullName evidence="3">Condensation domain-containing protein</fullName>
    </recommendedName>
</protein>
<proteinExistence type="predicted"/>
<dbReference type="EMBL" id="DF974341">
    <property type="protein sequence ID" value="GAU47717.1"/>
    <property type="molecule type" value="Genomic_DNA"/>
</dbReference>
<accession>A0A2Z6PP72</accession>
<dbReference type="AlphaFoldDB" id="A0A2Z6PP72"/>
<dbReference type="OrthoDB" id="10468182at2759"/>
<dbReference type="Proteomes" id="UP000242715">
    <property type="component" value="Unassembled WGS sequence"/>
</dbReference>
<evidence type="ECO:0000313" key="1">
    <source>
        <dbReference type="EMBL" id="GAU47717.1"/>
    </source>
</evidence>
<evidence type="ECO:0000313" key="2">
    <source>
        <dbReference type="Proteomes" id="UP000242715"/>
    </source>
</evidence>
<organism evidence="1 2">
    <name type="scientific">Trifolium subterraneum</name>
    <name type="common">Subterranean clover</name>
    <dbReference type="NCBI Taxonomy" id="3900"/>
    <lineage>
        <taxon>Eukaryota</taxon>
        <taxon>Viridiplantae</taxon>
        <taxon>Streptophyta</taxon>
        <taxon>Embryophyta</taxon>
        <taxon>Tracheophyta</taxon>
        <taxon>Spermatophyta</taxon>
        <taxon>Magnoliopsida</taxon>
        <taxon>eudicotyledons</taxon>
        <taxon>Gunneridae</taxon>
        <taxon>Pentapetalae</taxon>
        <taxon>rosids</taxon>
        <taxon>fabids</taxon>
        <taxon>Fabales</taxon>
        <taxon>Fabaceae</taxon>
        <taxon>Papilionoideae</taxon>
        <taxon>50 kb inversion clade</taxon>
        <taxon>NPAAA clade</taxon>
        <taxon>Hologalegina</taxon>
        <taxon>IRL clade</taxon>
        <taxon>Trifolieae</taxon>
        <taxon>Trifolium</taxon>
    </lineage>
</organism>
<evidence type="ECO:0008006" key="3">
    <source>
        <dbReference type="Google" id="ProtNLM"/>
    </source>
</evidence>
<gene>
    <name evidence="1" type="ORF">TSUD_325070</name>
</gene>